<dbReference type="InterPro" id="IPR023278">
    <property type="entry name" value="Ethylene_insens-like_DNA-bd"/>
</dbReference>
<dbReference type="Proteomes" id="UP000734854">
    <property type="component" value="Unassembled WGS sequence"/>
</dbReference>
<keyword evidence="5" id="KW-0863">Zinc-finger</keyword>
<evidence type="ECO:0000256" key="5">
    <source>
        <dbReference type="PROSITE-ProRule" id="PRU00470"/>
    </source>
</evidence>
<dbReference type="SUPFAM" id="SSF103612">
    <property type="entry name" value="SBT domain"/>
    <property type="match status" value="1"/>
</dbReference>
<evidence type="ECO:0000256" key="2">
    <source>
        <dbReference type="ARBA" id="ARBA00009416"/>
    </source>
</evidence>
<evidence type="ECO:0000256" key="4">
    <source>
        <dbReference type="ARBA" id="ARBA00023242"/>
    </source>
</evidence>
<evidence type="ECO:0000259" key="7">
    <source>
        <dbReference type="PROSITE" id="PS51141"/>
    </source>
</evidence>
<evidence type="ECO:0000313" key="9">
    <source>
        <dbReference type="Proteomes" id="UP000734854"/>
    </source>
</evidence>
<dbReference type="PROSITE" id="PS51141">
    <property type="entry name" value="ZF_SBP"/>
    <property type="match status" value="1"/>
</dbReference>
<evidence type="ECO:0000313" key="8">
    <source>
        <dbReference type="EMBL" id="KAG6469251.1"/>
    </source>
</evidence>
<dbReference type="InterPro" id="IPR006957">
    <property type="entry name" value="EIN3"/>
</dbReference>
<feature type="compositionally biased region" description="Low complexity" evidence="6">
    <location>
        <begin position="1"/>
        <end position="16"/>
    </location>
</feature>
<dbReference type="PANTHER" id="PTHR33305:SF48">
    <property type="entry name" value="OS08G0508700 PROTEIN"/>
    <property type="match status" value="1"/>
</dbReference>
<reference evidence="8 9" key="1">
    <citation type="submission" date="2020-08" db="EMBL/GenBank/DDBJ databases">
        <title>Plant Genome Project.</title>
        <authorList>
            <person name="Zhang R.-G."/>
        </authorList>
    </citation>
    <scope>NUCLEOTIDE SEQUENCE [LARGE SCALE GENOMIC DNA]</scope>
    <source>
        <tissue evidence="8">Rhizome</tissue>
    </source>
</reference>
<dbReference type="Gene3D" id="4.10.1100.10">
    <property type="entry name" value="Transcription factor, SBP-box domain"/>
    <property type="match status" value="1"/>
</dbReference>
<dbReference type="GO" id="GO:0008270">
    <property type="term" value="F:zinc ion binding"/>
    <property type="evidence" value="ECO:0007669"/>
    <property type="project" value="UniProtKB-KW"/>
</dbReference>
<feature type="compositionally biased region" description="Basic residues" evidence="6">
    <location>
        <begin position="140"/>
        <end position="151"/>
    </location>
</feature>
<dbReference type="InterPro" id="IPR036893">
    <property type="entry name" value="SBP_sf"/>
</dbReference>
<dbReference type="GO" id="GO:0003677">
    <property type="term" value="F:DNA binding"/>
    <property type="evidence" value="ECO:0007669"/>
    <property type="project" value="InterPro"/>
</dbReference>
<name>A0A8J5BZR7_ZINOF</name>
<feature type="region of interest" description="Disordered" evidence="6">
    <location>
        <begin position="140"/>
        <end position="162"/>
    </location>
</feature>
<feature type="compositionally biased region" description="Polar residues" evidence="6">
    <location>
        <begin position="732"/>
        <end position="742"/>
    </location>
</feature>
<feature type="compositionally biased region" description="Low complexity" evidence="6">
    <location>
        <begin position="42"/>
        <end position="54"/>
    </location>
</feature>
<dbReference type="InterPro" id="IPR004333">
    <property type="entry name" value="SBP_dom"/>
</dbReference>
<sequence length="1015" mass="111595">MDSGSLKPSGASSSTGDALSGLTFGKKIYFEDGGGGGGGSGSSSKPPLAPAKAAAPPPATRKGKAVAQPQPPRCQVEGCNADLTGAKTYYCRHKVCGMHSKAPKVVVAGLEQRYRSELTILMLFHQLSEFDQGKRSCRRRLAGHNERRRKQAPGPFGSRYGRLESSVHEQGRFRSFMVDFSYPNFSNTARSGLMAANEWRRGADAPPLTPALHDTHPCFQGSHSPAGSFVAPTGIPPGECLTGVSDSSCALSLLSTNTWNRNSNNPPPVLPATSNFDGSPMSHSAVVHDRGTSSWGFRGHGDWTTSHDIQHEMGLEGATGESNAHFSGQLEFALHENDQCLDHSGPSMNWSGAERRTLSNNRSGMDVGEVDDAAKWNASVRRANELLARRLRWEIPLAGSYYFAFDSYEHIVFSFSLFVSAQQIKNYFVCLISVIMDHPAILTQDLGGDASDFEVDDVRCDNLNENDVSDEEIEPEELARRMWKDKIKLKRIKEREKLSAQQAASGKSRPKHISSQALRKKMARAHDGILKYMLKLMEVCNVHGFVYGIIPEKGKPVSGASDNIRAWWKEKVKFDKNGPAAIANYEAENFAAQNAQKFGGKNHQSLMDLQDATLGSLLSSLMQHCDPPQRKYPLEKGVPPPWWPSGNEDWWVGLGLTKGQTLPYKKPHDLKKVWKVGVLTGVIKHMSPNIGKIRTHVRKSKCLQDKMSAKESSIWLGVLDKEEMLVNQLSSDNGMSDVTQNSGHEEQREVTNSCSDEYNVDGLENAPGPTSSKDDGTHKLVETIKRHSKVIAAAEKQMPTTLNEQRCERGNDVPITNNTNMTPMIHHAQNTHQDSCVDKIAMCQEGVSQSQNLILDPGICNFACNPPLNVGAENMYIGAPPLLFPGVGNHVSQNATAIDIGSSYGFYNQSGAFHNLPGKQQKRMFVNSHGVQSDRNIDPVENYSYEHVMTPNLSSHMITGDRPLFLDEQLYIRPDTLASPLDFNGLNSPSPIDFGDILQDADLRKDDELLSYLGT</sequence>
<feature type="region of interest" description="Disordered" evidence="6">
    <location>
        <begin position="1"/>
        <end position="20"/>
    </location>
</feature>
<keyword evidence="4" id="KW-0539">Nucleus</keyword>
<evidence type="ECO:0000256" key="6">
    <source>
        <dbReference type="SAM" id="MobiDB-lite"/>
    </source>
</evidence>
<dbReference type="GO" id="GO:0003700">
    <property type="term" value="F:DNA-binding transcription factor activity"/>
    <property type="evidence" value="ECO:0007669"/>
    <property type="project" value="InterPro"/>
</dbReference>
<accession>A0A8J5BZR7</accession>
<dbReference type="GO" id="GO:0005634">
    <property type="term" value="C:nucleus"/>
    <property type="evidence" value="ECO:0007669"/>
    <property type="project" value="UniProtKB-SubCell"/>
</dbReference>
<comment type="subcellular location">
    <subcellularLocation>
        <location evidence="1">Nucleus</location>
    </subcellularLocation>
</comment>
<dbReference type="Gene3D" id="1.10.3180.10">
    <property type="entry name" value="DNA-binding domain of EIN3-like"/>
    <property type="match status" value="2"/>
</dbReference>
<comment type="similarity">
    <text evidence="2">Belongs to the EIN3 family.</text>
</comment>
<keyword evidence="5" id="KW-0862">Zinc</keyword>
<keyword evidence="5" id="KW-0479">Metal-binding</keyword>
<protein>
    <recommendedName>
        <fullName evidence="7">SBP-type domain-containing protein</fullName>
    </recommendedName>
</protein>
<feature type="domain" description="SBP-type" evidence="7">
    <location>
        <begin position="71"/>
        <end position="151"/>
    </location>
</feature>
<dbReference type="Pfam" id="PF03110">
    <property type="entry name" value="SBP"/>
    <property type="match status" value="1"/>
</dbReference>
<dbReference type="PANTHER" id="PTHR33305">
    <property type="entry name" value="ETHYLENE INSENSITIVE 3-LIKE 2 PROTEIN"/>
    <property type="match status" value="1"/>
</dbReference>
<dbReference type="Pfam" id="PF04873">
    <property type="entry name" value="EIN3_DNA-bd"/>
    <property type="match status" value="1"/>
</dbReference>
<dbReference type="SUPFAM" id="SSF116768">
    <property type="entry name" value="DNA-binding domain of EIN3-like"/>
    <property type="match status" value="1"/>
</dbReference>
<dbReference type="GO" id="GO:0009873">
    <property type="term" value="P:ethylene-activated signaling pathway"/>
    <property type="evidence" value="ECO:0007669"/>
    <property type="project" value="UniProtKB-KW"/>
</dbReference>
<proteinExistence type="inferred from homology"/>
<feature type="region of interest" description="Disordered" evidence="6">
    <location>
        <begin position="35"/>
        <end position="72"/>
    </location>
</feature>
<dbReference type="AlphaFoldDB" id="A0A8J5BZR7"/>
<feature type="region of interest" description="Disordered" evidence="6">
    <location>
        <begin position="732"/>
        <end position="753"/>
    </location>
</feature>
<dbReference type="FunFam" id="1.10.3180.10:FF:000001">
    <property type="entry name" value="Ethylene insensitive 3-like 1"/>
    <property type="match status" value="1"/>
</dbReference>
<dbReference type="EMBL" id="JACMSC010000022">
    <property type="protein sequence ID" value="KAG6469251.1"/>
    <property type="molecule type" value="Genomic_DNA"/>
</dbReference>
<comment type="caution">
    <text evidence="8">The sequence shown here is derived from an EMBL/GenBank/DDBJ whole genome shotgun (WGS) entry which is preliminary data.</text>
</comment>
<organism evidence="8 9">
    <name type="scientific">Zingiber officinale</name>
    <name type="common">Ginger</name>
    <name type="synonym">Amomum zingiber</name>
    <dbReference type="NCBI Taxonomy" id="94328"/>
    <lineage>
        <taxon>Eukaryota</taxon>
        <taxon>Viridiplantae</taxon>
        <taxon>Streptophyta</taxon>
        <taxon>Embryophyta</taxon>
        <taxon>Tracheophyta</taxon>
        <taxon>Spermatophyta</taxon>
        <taxon>Magnoliopsida</taxon>
        <taxon>Liliopsida</taxon>
        <taxon>Zingiberales</taxon>
        <taxon>Zingiberaceae</taxon>
        <taxon>Zingiber</taxon>
    </lineage>
</organism>
<keyword evidence="3" id="KW-0936">Ethylene signaling pathway</keyword>
<gene>
    <name evidence="8" type="ORF">ZIOFF_073957</name>
</gene>
<evidence type="ECO:0000256" key="1">
    <source>
        <dbReference type="ARBA" id="ARBA00004123"/>
    </source>
</evidence>
<dbReference type="InterPro" id="IPR047091">
    <property type="entry name" value="EIN3-like_DNA-bd"/>
</dbReference>
<keyword evidence="9" id="KW-1185">Reference proteome</keyword>
<evidence type="ECO:0000256" key="3">
    <source>
        <dbReference type="ARBA" id="ARBA00022745"/>
    </source>
</evidence>